<evidence type="ECO:0000256" key="7">
    <source>
        <dbReference type="ARBA" id="ARBA00022448"/>
    </source>
</evidence>
<dbReference type="GO" id="GO:0016301">
    <property type="term" value="F:kinase activity"/>
    <property type="evidence" value="ECO:0007669"/>
    <property type="project" value="UniProtKB-KW"/>
</dbReference>
<evidence type="ECO:0000313" key="22">
    <source>
        <dbReference type="Proteomes" id="UP000186308"/>
    </source>
</evidence>
<protein>
    <recommendedName>
        <fullName evidence="6 16">Phosphoenolpyruvate-protein phosphotransferase</fullName>
        <ecNumber evidence="5 16">2.7.3.9</ecNumber>
    </recommendedName>
    <alternativeName>
        <fullName evidence="15 16">Phosphotransferase system, enzyme I</fullName>
    </alternativeName>
</protein>
<dbReference type="PROSITE" id="PS00742">
    <property type="entry name" value="PEP_ENZYMES_2"/>
    <property type="match status" value="1"/>
</dbReference>
<dbReference type="GO" id="GO:0008965">
    <property type="term" value="F:phosphoenolpyruvate-protein phosphotransferase activity"/>
    <property type="evidence" value="ECO:0007669"/>
    <property type="project" value="UniProtKB-EC"/>
</dbReference>
<feature type="binding site" evidence="18">
    <location>
        <begin position="557"/>
        <end position="558"/>
    </location>
    <ligand>
        <name>phosphoenolpyruvate</name>
        <dbReference type="ChEBI" id="CHEBI:58702"/>
    </ligand>
</feature>
<keyword evidence="11 16" id="KW-0598">Phosphotransferase system</keyword>
<feature type="binding site" evidence="18">
    <location>
        <position position="568"/>
    </location>
    <ligand>
        <name>phosphoenolpyruvate</name>
        <dbReference type="ChEBI" id="CHEBI:58702"/>
    </ligand>
</feature>
<keyword evidence="10 16" id="KW-0808">Transferase</keyword>
<dbReference type="GO" id="GO:0009401">
    <property type="term" value="P:phosphoenolpyruvate-dependent sugar phosphotransferase system"/>
    <property type="evidence" value="ECO:0007669"/>
    <property type="project" value="UniProtKB-KW"/>
</dbReference>
<keyword evidence="21" id="KW-0670">Pyruvate</keyword>
<evidence type="ECO:0000256" key="11">
    <source>
        <dbReference type="ARBA" id="ARBA00022683"/>
    </source>
</evidence>
<keyword evidence="9 16" id="KW-0762">Sugar transport</keyword>
<dbReference type="InterPro" id="IPR036637">
    <property type="entry name" value="Phosphohistidine_dom_sf"/>
</dbReference>
<comment type="subcellular location">
    <subcellularLocation>
        <location evidence="3 16">Cytoplasm</location>
    </subcellularLocation>
</comment>
<evidence type="ECO:0000256" key="8">
    <source>
        <dbReference type="ARBA" id="ARBA00022490"/>
    </source>
</evidence>
<dbReference type="Gene3D" id="3.50.30.10">
    <property type="entry name" value="Phosphohistidine domain"/>
    <property type="match status" value="1"/>
</dbReference>
<organism evidence="21 22">
    <name type="scientific">Acidiphilium rubrum</name>
    <dbReference type="NCBI Taxonomy" id="526"/>
    <lineage>
        <taxon>Bacteria</taxon>
        <taxon>Pseudomonadati</taxon>
        <taxon>Pseudomonadota</taxon>
        <taxon>Alphaproteobacteria</taxon>
        <taxon>Acetobacterales</taxon>
        <taxon>Acidocellaceae</taxon>
        <taxon>Acidiphilium</taxon>
    </lineage>
</organism>
<reference evidence="21 22" key="1">
    <citation type="submission" date="2017-01" db="EMBL/GenBank/DDBJ databases">
        <authorList>
            <person name="Varghese N."/>
            <person name="Submissions S."/>
        </authorList>
    </citation>
    <scope>NUCLEOTIDE SEQUENCE [LARGE SCALE GENOMIC DNA]</scope>
    <source>
        <strain evidence="21 22">ATCC 35905</strain>
    </source>
</reference>
<dbReference type="PROSITE" id="PS51350">
    <property type="entry name" value="PTS_HPR_DOM"/>
    <property type="match status" value="1"/>
</dbReference>
<evidence type="ECO:0000256" key="1">
    <source>
        <dbReference type="ARBA" id="ARBA00000683"/>
    </source>
</evidence>
<keyword evidence="7 16" id="KW-0813">Transport</keyword>
<evidence type="ECO:0000256" key="5">
    <source>
        <dbReference type="ARBA" id="ARBA00012232"/>
    </source>
</evidence>
<comment type="caution">
    <text evidence="21">The sequence shown here is derived from an EMBL/GenBank/DDBJ whole genome shotgun (WGS) entry which is preliminary data.</text>
</comment>
<dbReference type="PANTHER" id="PTHR46244:SF6">
    <property type="entry name" value="PHOSPHOENOLPYRUVATE-PROTEIN PHOSPHOTRANSFERASE"/>
    <property type="match status" value="1"/>
</dbReference>
<evidence type="ECO:0000256" key="14">
    <source>
        <dbReference type="ARBA" id="ARBA00022842"/>
    </source>
</evidence>
<evidence type="ECO:0000256" key="9">
    <source>
        <dbReference type="ARBA" id="ARBA00022597"/>
    </source>
</evidence>
<evidence type="ECO:0000256" key="19">
    <source>
        <dbReference type="PIRSR" id="PIRSR000732-3"/>
    </source>
</evidence>
<evidence type="ECO:0000256" key="4">
    <source>
        <dbReference type="ARBA" id="ARBA00007837"/>
    </source>
</evidence>
<evidence type="ECO:0000256" key="13">
    <source>
        <dbReference type="ARBA" id="ARBA00022777"/>
    </source>
</evidence>
<dbReference type="InterPro" id="IPR008279">
    <property type="entry name" value="PEP-util_enz_mobile_dom"/>
</dbReference>
<evidence type="ECO:0000256" key="3">
    <source>
        <dbReference type="ARBA" id="ARBA00004496"/>
    </source>
</evidence>
<dbReference type="OrthoDB" id="9765468at2"/>
<feature type="binding site" evidence="19">
    <location>
        <position position="558"/>
    </location>
    <ligand>
        <name>Mg(2+)</name>
        <dbReference type="ChEBI" id="CHEBI:18420"/>
    </ligand>
</feature>
<feature type="binding site" evidence="18">
    <location>
        <position position="436"/>
    </location>
    <ligand>
        <name>phosphoenolpyruvate</name>
        <dbReference type="ChEBI" id="CHEBI:58702"/>
    </ligand>
</feature>
<dbReference type="PANTHER" id="PTHR46244">
    <property type="entry name" value="PHOSPHOENOLPYRUVATE-PROTEIN PHOSPHOTRANSFERASE"/>
    <property type="match status" value="1"/>
</dbReference>
<dbReference type="PRINTS" id="PR00107">
    <property type="entry name" value="PHOSPHOCPHPR"/>
</dbReference>
<dbReference type="InterPro" id="IPR035895">
    <property type="entry name" value="HPr-like_sf"/>
</dbReference>
<sequence>MDIEAERSVLVRVPEGLHARPVAQLVALAKAFPTTLEIVHGTKSANPRSAVKLLLLSIKEHDRVIVRGSGADAHKAVDAVCRLLEDTTEAAIPGGISSPFAERAPEPATEPDDGQFRGIGGSEGVALGPAFPYFRQRLVIDRTTVPAAQRAEQVAAFRSSLDLVCAQTDSADATASQIQNALSEIVRDVEWTGGIEAAIAAGLPAVAATLDAGETLAMQFEAVPDPYVRARADDVRGAARAIALNLTGVHDPALGEAPDGAIIIAEDLNAWDVADADLSQIGGIVCRTGTPAAHIAIMARAYGIPAVFGCGMMPEVAAGVEIGIDGAGGMVFVAPGDAERARLMSARTACTAKQDNLQRWASVRPVTRSGHAVQIAANLGSVKEIDAARRAGAMGVGLFRSELLFSEHRRPLTEQEQFETYDAVARAFDDHPVIIRTLDIGGDKSVPGIDIPPEGNPFLGWRGIRLCLDRPDLFKPQLRALLRAAVNRNLKIMLPMISEASEIHRTRALIDECRRELAAEAIAHDRPATGIMIETPASVLLAEELAKEVDFFSIGTNDLTQYIMAADRLNPCVAALSRPENPAVFKAIAMTCAAAMARGIPISVCGEAASSPPIIAKLLSFGIRSLSMSPSSILRIKQFVSEEAGL</sequence>
<comment type="similarity">
    <text evidence="4 16">Belongs to the PEP-utilizing enzyme family.</text>
</comment>
<dbReference type="Gene3D" id="3.20.20.60">
    <property type="entry name" value="Phosphoenolpyruvate-binding domains"/>
    <property type="match status" value="1"/>
</dbReference>
<evidence type="ECO:0000256" key="6">
    <source>
        <dbReference type="ARBA" id="ARBA00016544"/>
    </source>
</evidence>
<dbReference type="InterPro" id="IPR006318">
    <property type="entry name" value="PTS_EI-like"/>
</dbReference>
<dbReference type="PRINTS" id="PR01736">
    <property type="entry name" value="PHPHTRNFRASE"/>
</dbReference>
<evidence type="ECO:0000256" key="2">
    <source>
        <dbReference type="ARBA" id="ARBA00001946"/>
    </source>
</evidence>
<dbReference type="InterPro" id="IPR000032">
    <property type="entry name" value="HPr-like"/>
</dbReference>
<dbReference type="RefSeq" id="WP_029310713.1">
    <property type="nucleotide sequence ID" value="NZ_FTNE01000008.1"/>
</dbReference>
<evidence type="ECO:0000256" key="17">
    <source>
        <dbReference type="PIRSR" id="PIRSR000732-1"/>
    </source>
</evidence>
<dbReference type="NCBIfam" id="TIGR01417">
    <property type="entry name" value="PTS_I_fam"/>
    <property type="match status" value="1"/>
</dbReference>
<dbReference type="InterPro" id="IPR050499">
    <property type="entry name" value="PEP-utilizing_PTS_enzyme"/>
</dbReference>
<dbReference type="InterPro" id="IPR023151">
    <property type="entry name" value="PEP_util_CS"/>
</dbReference>
<dbReference type="Gene3D" id="1.10.274.10">
    <property type="entry name" value="PtsI, HPr-binding domain"/>
    <property type="match status" value="1"/>
</dbReference>
<evidence type="ECO:0000256" key="10">
    <source>
        <dbReference type="ARBA" id="ARBA00022679"/>
    </source>
</evidence>
<feature type="domain" description="HPr" evidence="20">
    <location>
        <begin position="4"/>
        <end position="90"/>
    </location>
</feature>
<dbReference type="PIRSF" id="PIRSF000732">
    <property type="entry name" value="PTS_enzyme_I"/>
    <property type="match status" value="1"/>
</dbReference>
<dbReference type="Pfam" id="PF00391">
    <property type="entry name" value="PEP-utilizers"/>
    <property type="match status" value="1"/>
</dbReference>
<accession>A0A8G2FLD3</accession>
<dbReference type="Pfam" id="PF02896">
    <property type="entry name" value="PEP-utilizers_C"/>
    <property type="match status" value="1"/>
</dbReference>
<feature type="binding site" evidence="19">
    <location>
        <position position="534"/>
    </location>
    <ligand>
        <name>Mg(2+)</name>
        <dbReference type="ChEBI" id="CHEBI:18420"/>
    </ligand>
</feature>
<keyword evidence="14 16" id="KW-0460">Magnesium</keyword>
<feature type="binding site" evidence="18">
    <location>
        <position position="400"/>
    </location>
    <ligand>
        <name>phosphoenolpyruvate</name>
        <dbReference type="ChEBI" id="CHEBI:58702"/>
    </ligand>
</feature>
<dbReference type="EMBL" id="FTNE01000008">
    <property type="protein sequence ID" value="SIQ68939.1"/>
    <property type="molecule type" value="Genomic_DNA"/>
</dbReference>
<dbReference type="InterPro" id="IPR008731">
    <property type="entry name" value="PTS_EIN"/>
</dbReference>
<feature type="active site" description="Proton donor" evidence="17">
    <location>
        <position position="605"/>
    </location>
</feature>
<dbReference type="SUPFAM" id="SSF47831">
    <property type="entry name" value="Enzyme I of the PEP:sugar phosphotransferase system HPr-binding (sub)domain"/>
    <property type="match status" value="1"/>
</dbReference>
<dbReference type="CDD" id="cd00367">
    <property type="entry name" value="PTS-HPr_like"/>
    <property type="match status" value="1"/>
</dbReference>
<dbReference type="SUPFAM" id="SSF51621">
    <property type="entry name" value="Phosphoenolpyruvate/pyruvate domain"/>
    <property type="match status" value="1"/>
</dbReference>
<dbReference type="InterPro" id="IPR024692">
    <property type="entry name" value="PTS_EI"/>
</dbReference>
<dbReference type="AlphaFoldDB" id="A0A8G2FLD3"/>
<keyword evidence="13 16" id="KW-0418">Kinase</keyword>
<keyword evidence="22" id="KW-1185">Reference proteome</keyword>
<evidence type="ECO:0000256" key="16">
    <source>
        <dbReference type="PIRNR" id="PIRNR000732"/>
    </source>
</evidence>
<dbReference type="Pfam" id="PF05524">
    <property type="entry name" value="PEP-utilisers_N"/>
    <property type="match status" value="1"/>
</dbReference>
<comment type="function">
    <text evidence="16">General (non sugar-specific) component of the phosphoenolpyruvate-dependent sugar phosphotransferase system (sugar PTS). This major carbohydrate active-transport system catalyzes the phosphorylation of incoming sugar substrates concomitantly with their translocation across the cell membrane. Enzyme I transfers the phosphoryl group from phosphoenolpyruvate (PEP) to the phosphoryl carrier protein (HPr).</text>
</comment>
<dbReference type="GO" id="GO:0046872">
    <property type="term" value="F:metal ion binding"/>
    <property type="evidence" value="ECO:0007669"/>
    <property type="project" value="UniProtKB-KW"/>
</dbReference>
<dbReference type="InterPro" id="IPR036618">
    <property type="entry name" value="PtsI_HPr-bd_sf"/>
</dbReference>
<dbReference type="NCBIfam" id="TIGR01003">
    <property type="entry name" value="PTS_HPr_family"/>
    <property type="match status" value="1"/>
</dbReference>
<dbReference type="Gene3D" id="3.30.1340.10">
    <property type="entry name" value="HPr-like"/>
    <property type="match status" value="1"/>
</dbReference>
<dbReference type="SUPFAM" id="SSF52009">
    <property type="entry name" value="Phosphohistidine domain"/>
    <property type="match status" value="1"/>
</dbReference>
<dbReference type="Proteomes" id="UP000186308">
    <property type="component" value="Unassembled WGS sequence"/>
</dbReference>
<name>A0A8G2FLD3_ACIRU</name>
<comment type="catalytic activity">
    <reaction evidence="1 16">
        <text>L-histidyl-[protein] + phosphoenolpyruvate = N(pros)-phospho-L-histidyl-[protein] + pyruvate</text>
        <dbReference type="Rhea" id="RHEA:23880"/>
        <dbReference type="Rhea" id="RHEA-COMP:9745"/>
        <dbReference type="Rhea" id="RHEA-COMP:9746"/>
        <dbReference type="ChEBI" id="CHEBI:15361"/>
        <dbReference type="ChEBI" id="CHEBI:29979"/>
        <dbReference type="ChEBI" id="CHEBI:58702"/>
        <dbReference type="ChEBI" id="CHEBI:64837"/>
        <dbReference type="EC" id="2.7.3.9"/>
    </reaction>
</comment>
<dbReference type="GO" id="GO:0005737">
    <property type="term" value="C:cytoplasm"/>
    <property type="evidence" value="ECO:0007669"/>
    <property type="project" value="UniProtKB-SubCell"/>
</dbReference>
<evidence type="ECO:0000256" key="12">
    <source>
        <dbReference type="ARBA" id="ARBA00022723"/>
    </source>
</evidence>
<evidence type="ECO:0000256" key="18">
    <source>
        <dbReference type="PIRSR" id="PIRSR000732-2"/>
    </source>
</evidence>
<keyword evidence="12 16" id="KW-0479">Metal-binding</keyword>
<dbReference type="SUPFAM" id="SSF55594">
    <property type="entry name" value="HPr-like"/>
    <property type="match status" value="1"/>
</dbReference>
<proteinExistence type="inferred from homology"/>
<dbReference type="InterPro" id="IPR040442">
    <property type="entry name" value="Pyrv_kinase-like_dom_sf"/>
</dbReference>
<keyword evidence="8 16" id="KW-0963">Cytoplasm</keyword>
<gene>
    <name evidence="21" type="ORF">SAMN05421828_1088</name>
</gene>
<feature type="active site" description="Tele-phosphohistidine intermediate" evidence="17">
    <location>
        <position position="294"/>
    </location>
</feature>
<evidence type="ECO:0000259" key="20">
    <source>
        <dbReference type="PROSITE" id="PS51350"/>
    </source>
</evidence>
<evidence type="ECO:0000313" key="21">
    <source>
        <dbReference type="EMBL" id="SIQ68939.1"/>
    </source>
</evidence>
<dbReference type="InterPro" id="IPR015813">
    <property type="entry name" value="Pyrv/PenolPyrv_kinase-like_dom"/>
</dbReference>
<evidence type="ECO:0000256" key="15">
    <source>
        <dbReference type="ARBA" id="ARBA00033235"/>
    </source>
</evidence>
<dbReference type="EC" id="2.7.3.9" evidence="5 16"/>
<dbReference type="Pfam" id="PF00381">
    <property type="entry name" value="PTS-HPr"/>
    <property type="match status" value="1"/>
</dbReference>
<comment type="cofactor">
    <cofactor evidence="2 16 19">
        <name>Mg(2+)</name>
        <dbReference type="ChEBI" id="CHEBI:18420"/>
    </cofactor>
</comment>
<dbReference type="InterPro" id="IPR000121">
    <property type="entry name" value="PEP_util_C"/>
</dbReference>